<dbReference type="PROSITE" id="PS50109">
    <property type="entry name" value="HIS_KIN"/>
    <property type="match status" value="1"/>
</dbReference>
<comment type="catalytic activity">
    <reaction evidence="1">
        <text>ATP + protein L-histidine = ADP + protein N-phospho-L-histidine.</text>
        <dbReference type="EC" id="2.7.13.3"/>
    </reaction>
</comment>
<dbReference type="Gene3D" id="3.40.50.2300">
    <property type="match status" value="1"/>
</dbReference>
<protein>
    <recommendedName>
        <fullName evidence="2">histidine kinase</fullName>
        <ecNumber evidence="2">2.7.13.3</ecNumber>
    </recommendedName>
</protein>
<dbReference type="SUPFAM" id="SSF47384">
    <property type="entry name" value="Homodimeric domain of signal transducing histidine kinase"/>
    <property type="match status" value="1"/>
</dbReference>
<dbReference type="Pfam" id="PF00072">
    <property type="entry name" value="Response_reg"/>
    <property type="match status" value="1"/>
</dbReference>
<dbReference type="EC" id="2.7.13.3" evidence="2"/>
<dbReference type="InterPro" id="IPR005467">
    <property type="entry name" value="His_kinase_dom"/>
</dbReference>
<comment type="caution">
    <text evidence="8">The sequence shown here is derived from an EMBL/GenBank/DDBJ whole genome shotgun (WGS) entry which is preliminary data.</text>
</comment>
<evidence type="ECO:0000256" key="2">
    <source>
        <dbReference type="ARBA" id="ARBA00012438"/>
    </source>
</evidence>
<dbReference type="SMART" id="SM00388">
    <property type="entry name" value="HisKA"/>
    <property type="match status" value="1"/>
</dbReference>
<name>A0ABS4EJC4_9HYPH</name>
<evidence type="ECO:0000256" key="5">
    <source>
        <dbReference type="SAM" id="MobiDB-lite"/>
    </source>
</evidence>
<keyword evidence="9" id="KW-1185">Reference proteome</keyword>
<evidence type="ECO:0000313" key="8">
    <source>
        <dbReference type="EMBL" id="MBP1858041.1"/>
    </source>
</evidence>
<feature type="domain" description="Response regulatory" evidence="7">
    <location>
        <begin position="640"/>
        <end position="765"/>
    </location>
</feature>
<dbReference type="InterPro" id="IPR003661">
    <property type="entry name" value="HisK_dim/P_dom"/>
</dbReference>
<dbReference type="InterPro" id="IPR036097">
    <property type="entry name" value="HisK_dim/P_sf"/>
</dbReference>
<keyword evidence="3 4" id="KW-0597">Phosphoprotein</keyword>
<evidence type="ECO:0000313" key="9">
    <source>
        <dbReference type="Proteomes" id="UP000823786"/>
    </source>
</evidence>
<feature type="region of interest" description="Disordered" evidence="5">
    <location>
        <begin position="17"/>
        <end position="47"/>
    </location>
</feature>
<reference evidence="8 9" key="1">
    <citation type="submission" date="2021-03" db="EMBL/GenBank/DDBJ databases">
        <title>Genomic Encyclopedia of Type Strains, Phase IV (KMG-IV): sequencing the most valuable type-strain genomes for metagenomic binning, comparative biology and taxonomic classification.</title>
        <authorList>
            <person name="Goeker M."/>
        </authorList>
    </citation>
    <scope>NUCLEOTIDE SEQUENCE [LARGE SCALE GENOMIC DNA]</scope>
    <source>
        <strain evidence="8 9">DSM 26427</strain>
    </source>
</reference>
<evidence type="ECO:0000256" key="1">
    <source>
        <dbReference type="ARBA" id="ARBA00000085"/>
    </source>
</evidence>
<evidence type="ECO:0000256" key="3">
    <source>
        <dbReference type="ARBA" id="ARBA00022553"/>
    </source>
</evidence>
<dbReference type="PANTHER" id="PTHR45339">
    <property type="entry name" value="HYBRID SIGNAL TRANSDUCTION HISTIDINE KINASE J"/>
    <property type="match status" value="1"/>
</dbReference>
<dbReference type="InterPro" id="IPR036890">
    <property type="entry name" value="HATPase_C_sf"/>
</dbReference>
<dbReference type="InterPro" id="IPR011006">
    <property type="entry name" value="CheY-like_superfamily"/>
</dbReference>
<sequence length="767" mass="82725">MSDLPNLRKRIAAEFSVPGRTLGQKRASATTPDDDPHSLEPDDGFDVPKERYPALKPALAGAGLLGSAAILGTGVDAGLHMLSAGLAVAGVAGAALLLRDWYRSSVRPATIHGRARAEKANDKRWERSETSQLLSTIHDALGDIAIIREPGGKIVQANSVFCRLTGWLKPEGMTCEALGIEFEPASGPNHFRVRIVTDAGAKLFDWHDVIAREPASGAFMLHSIARDVTEESRIARESEEARRRAENASQAKSRLLATVSHEIRTPLSGILGMSHLISQTRLTSEQKNYLAGMRQSGHALVQLVDDLLDFSSIEAGRFQLRPAPEPLRETIESVVEMLSHRAHEKGIEIAATVTADVPGLMDFDAARLRQVLFNVVGNAVKFTHTGGVLVSALLDRETIVIRIDDSGPGMSPQEQARVFDEFEQAGASAQRAGGAGLGLAISRRIMEEYGGSLTVSSVPGKGSTFEIRFPALGCDLAAAARARKGVLAGSRVLVMAPAGPASRALSETIRTLGGVCECVETLEDAQAVAVRALSMATSLTDIIVDHRHAAQFRRLLAQMPGLDQQKLRKTYLVNPEERNGRPINQMDGYHAWLIRPLREKSLVEVLRGRMKGMEVRDAINDNRPVLREVPALRDRPAEGGVLLAEDDPINAFMVRSVLERAGHSVRVVGDFEALAVALFDAPPAIRIAPELIISDLNMPGGDGLSMLQRIRADERQSGGRPVPVIVLTSDTQPDTREKLMAAGASAVLSKPADPKALTAEIDRLLDR</sequence>
<dbReference type="PRINTS" id="PR00344">
    <property type="entry name" value="BCTRLSENSOR"/>
</dbReference>
<dbReference type="Gene3D" id="3.30.565.10">
    <property type="entry name" value="Histidine kinase-like ATPase, C-terminal domain"/>
    <property type="match status" value="1"/>
</dbReference>
<evidence type="ECO:0000259" key="6">
    <source>
        <dbReference type="PROSITE" id="PS50109"/>
    </source>
</evidence>
<dbReference type="Pfam" id="PF02518">
    <property type="entry name" value="HATPase_c"/>
    <property type="match status" value="1"/>
</dbReference>
<dbReference type="PANTHER" id="PTHR45339:SF5">
    <property type="entry name" value="HISTIDINE KINASE"/>
    <property type="match status" value="1"/>
</dbReference>
<dbReference type="EMBL" id="JAGGJV010000002">
    <property type="protein sequence ID" value="MBP1858041.1"/>
    <property type="molecule type" value="Genomic_DNA"/>
</dbReference>
<dbReference type="Proteomes" id="UP000823786">
    <property type="component" value="Unassembled WGS sequence"/>
</dbReference>
<dbReference type="CDD" id="cd16922">
    <property type="entry name" value="HATPase_EvgS-ArcB-TorS-like"/>
    <property type="match status" value="1"/>
</dbReference>
<evidence type="ECO:0000256" key="4">
    <source>
        <dbReference type="PROSITE-ProRule" id="PRU00169"/>
    </source>
</evidence>
<dbReference type="InterPro" id="IPR003594">
    <property type="entry name" value="HATPase_dom"/>
</dbReference>
<feature type="domain" description="Histidine kinase" evidence="6">
    <location>
        <begin position="258"/>
        <end position="473"/>
    </location>
</feature>
<dbReference type="CDD" id="cd17546">
    <property type="entry name" value="REC_hyHK_CKI1_RcsC-like"/>
    <property type="match status" value="1"/>
</dbReference>
<dbReference type="CDD" id="cd00082">
    <property type="entry name" value="HisKA"/>
    <property type="match status" value="1"/>
</dbReference>
<feature type="modified residue" description="4-aspartylphosphate" evidence="4">
    <location>
        <position position="695"/>
    </location>
</feature>
<dbReference type="SUPFAM" id="SSF55874">
    <property type="entry name" value="ATPase domain of HSP90 chaperone/DNA topoisomerase II/histidine kinase"/>
    <property type="match status" value="1"/>
</dbReference>
<dbReference type="PROSITE" id="PS50110">
    <property type="entry name" value="RESPONSE_REGULATORY"/>
    <property type="match status" value="1"/>
</dbReference>
<dbReference type="InterPro" id="IPR004358">
    <property type="entry name" value="Sig_transdc_His_kin-like_C"/>
</dbReference>
<dbReference type="RefSeq" id="WP_209849977.1">
    <property type="nucleotide sequence ID" value="NZ_JAGGJV010000002.1"/>
</dbReference>
<organism evidence="8 9">
    <name type="scientific">Rhizobium herbae</name>
    <dbReference type="NCBI Taxonomy" id="508661"/>
    <lineage>
        <taxon>Bacteria</taxon>
        <taxon>Pseudomonadati</taxon>
        <taxon>Pseudomonadota</taxon>
        <taxon>Alphaproteobacteria</taxon>
        <taxon>Hyphomicrobiales</taxon>
        <taxon>Rhizobiaceae</taxon>
        <taxon>Rhizobium/Agrobacterium group</taxon>
        <taxon>Rhizobium</taxon>
    </lineage>
</organism>
<dbReference type="InterPro" id="IPR001789">
    <property type="entry name" value="Sig_transdc_resp-reg_receiver"/>
</dbReference>
<dbReference type="SMART" id="SM00387">
    <property type="entry name" value="HATPase_c"/>
    <property type="match status" value="1"/>
</dbReference>
<proteinExistence type="predicted"/>
<gene>
    <name evidence="8" type="ORF">J2Z75_001537</name>
</gene>
<evidence type="ECO:0000259" key="7">
    <source>
        <dbReference type="PROSITE" id="PS50110"/>
    </source>
</evidence>
<accession>A0ABS4EJC4</accession>
<dbReference type="Gene3D" id="1.10.287.130">
    <property type="match status" value="1"/>
</dbReference>
<dbReference type="SUPFAM" id="SSF52172">
    <property type="entry name" value="CheY-like"/>
    <property type="match status" value="1"/>
</dbReference>
<dbReference type="Pfam" id="PF00512">
    <property type="entry name" value="HisKA"/>
    <property type="match status" value="1"/>
</dbReference>
<dbReference type="SMART" id="SM00448">
    <property type="entry name" value="REC"/>
    <property type="match status" value="1"/>
</dbReference>
<feature type="compositionally biased region" description="Basic and acidic residues" evidence="5">
    <location>
        <begin position="34"/>
        <end position="47"/>
    </location>
</feature>